<gene>
    <name evidence="1" type="ORF">SAMN04488056_110107</name>
</gene>
<sequence length="518" mass="58602">MKVLEELRIATANLADFASDMTEPSVRLGVTGLARAGKTIFISSSLHNIIHRGRLPRFEAHATGRIGTAEITPQPDSLTPRFRYEDHVADLTDKRIWPSSTSRTSQVRLSLRYQSRDTLKRTLRSDRLALDIVDYPGEWLLDLTLMDHSFQSWSKRSFQQARQPLYKPYSEAWMAYANSIQSKIDANEQGDEPVLETIARETANNFTAYLLKAKKARGAYALLTPGRFLMPGDLQDSPALTFAPLPEALYSKDRKSLWAIMERRFEAYKTSIVQPFYRDHFARLDRQIVLIDLLAALNEGPDTLAELEDTITEILRAFRPGSHFWLRNLVSRRIDKILFAATKADHLHHTSHDRLEGILSRLVERAAKRVEASGADYETMAIAAVRATREATLTVEGDELPSLIGIPMQGESLGEDEFDGETEFALFPGDLPKDPESVFKRVESVSHPTYNPKADSTLEDKTGQVESLSQQPEHFEDPLCFVRFRPPELDKDAEGVARSLPHIRLDRALDYLLGDILK</sequence>
<dbReference type="Pfam" id="PF04317">
    <property type="entry name" value="DUF463"/>
    <property type="match status" value="1"/>
</dbReference>
<keyword evidence="2" id="KW-1185">Reference proteome</keyword>
<accession>A0A1I5J026</accession>
<dbReference type="RefSeq" id="WP_090074304.1">
    <property type="nucleotide sequence ID" value="NZ_FOVR01000010.1"/>
</dbReference>
<proteinExistence type="predicted"/>
<dbReference type="STRING" id="655353.SAMN04488056_110107"/>
<protein>
    <recommendedName>
        <fullName evidence="3">YcjX-like protein</fullName>
    </recommendedName>
</protein>
<dbReference type="AlphaFoldDB" id="A0A1I5J026"/>
<dbReference type="EMBL" id="FOVR01000010">
    <property type="protein sequence ID" value="SFO66082.1"/>
    <property type="molecule type" value="Genomic_DNA"/>
</dbReference>
<name>A0A1I5J026_9HYPH</name>
<dbReference type="InterPro" id="IPR007413">
    <property type="entry name" value="YcjX-like"/>
</dbReference>
<dbReference type="Proteomes" id="UP000199236">
    <property type="component" value="Unassembled WGS sequence"/>
</dbReference>
<evidence type="ECO:0000313" key="2">
    <source>
        <dbReference type="Proteomes" id="UP000199236"/>
    </source>
</evidence>
<dbReference type="PANTHER" id="PTHR38605:SF1">
    <property type="entry name" value="ATPASE"/>
    <property type="match status" value="1"/>
</dbReference>
<evidence type="ECO:0000313" key="1">
    <source>
        <dbReference type="EMBL" id="SFO66082.1"/>
    </source>
</evidence>
<evidence type="ECO:0008006" key="3">
    <source>
        <dbReference type="Google" id="ProtNLM"/>
    </source>
</evidence>
<reference evidence="1 2" key="1">
    <citation type="submission" date="2016-10" db="EMBL/GenBank/DDBJ databases">
        <authorList>
            <person name="de Groot N.N."/>
        </authorList>
    </citation>
    <scope>NUCLEOTIDE SEQUENCE [LARGE SCALE GENOMIC DNA]</scope>
    <source>
        <strain evidence="1 2">CGMCC 1.9157</strain>
    </source>
</reference>
<dbReference type="OrthoDB" id="9777645at2"/>
<dbReference type="PANTHER" id="PTHR38605">
    <property type="entry name" value="ATPASE-RELATED"/>
    <property type="match status" value="1"/>
</dbReference>
<dbReference type="PIRSF" id="PIRSF019381">
    <property type="entry name" value="YcjX"/>
    <property type="match status" value="1"/>
</dbReference>
<organism evidence="1 2">
    <name type="scientific">Cohaesibacter marisflavi</name>
    <dbReference type="NCBI Taxonomy" id="655353"/>
    <lineage>
        <taxon>Bacteria</taxon>
        <taxon>Pseudomonadati</taxon>
        <taxon>Pseudomonadota</taxon>
        <taxon>Alphaproteobacteria</taxon>
        <taxon>Hyphomicrobiales</taxon>
        <taxon>Cohaesibacteraceae</taxon>
    </lineage>
</organism>